<accession>A0AAW0C3V7</accession>
<name>A0AAW0C3V7_9AGAR</name>
<evidence type="ECO:0000313" key="1">
    <source>
        <dbReference type="EMBL" id="KAK7033680.1"/>
    </source>
</evidence>
<organism evidence="1 2">
    <name type="scientific">Paramarasmius palmivorus</name>
    <dbReference type="NCBI Taxonomy" id="297713"/>
    <lineage>
        <taxon>Eukaryota</taxon>
        <taxon>Fungi</taxon>
        <taxon>Dikarya</taxon>
        <taxon>Basidiomycota</taxon>
        <taxon>Agaricomycotina</taxon>
        <taxon>Agaricomycetes</taxon>
        <taxon>Agaricomycetidae</taxon>
        <taxon>Agaricales</taxon>
        <taxon>Marasmiineae</taxon>
        <taxon>Marasmiaceae</taxon>
        <taxon>Paramarasmius</taxon>
    </lineage>
</organism>
<reference evidence="1 2" key="1">
    <citation type="submission" date="2024-01" db="EMBL/GenBank/DDBJ databases">
        <title>A draft genome for a cacao thread blight-causing isolate of Paramarasmius palmivorus.</title>
        <authorList>
            <person name="Baruah I.K."/>
            <person name="Bukari Y."/>
            <person name="Amoako-Attah I."/>
            <person name="Meinhardt L.W."/>
            <person name="Bailey B.A."/>
            <person name="Cohen S.P."/>
        </authorList>
    </citation>
    <scope>NUCLEOTIDE SEQUENCE [LARGE SCALE GENOMIC DNA]</scope>
    <source>
        <strain evidence="1 2">GH-12</strain>
    </source>
</reference>
<dbReference type="AlphaFoldDB" id="A0AAW0C3V7"/>
<dbReference type="Proteomes" id="UP001383192">
    <property type="component" value="Unassembled WGS sequence"/>
</dbReference>
<dbReference type="EMBL" id="JAYKXP010000060">
    <property type="protein sequence ID" value="KAK7033680.1"/>
    <property type="molecule type" value="Genomic_DNA"/>
</dbReference>
<proteinExistence type="predicted"/>
<evidence type="ECO:0000313" key="2">
    <source>
        <dbReference type="Proteomes" id="UP001383192"/>
    </source>
</evidence>
<keyword evidence="2" id="KW-1185">Reference proteome</keyword>
<protein>
    <submittedName>
        <fullName evidence="1">Uncharacterized protein</fullName>
    </submittedName>
</protein>
<comment type="caution">
    <text evidence="1">The sequence shown here is derived from an EMBL/GenBank/DDBJ whole genome shotgun (WGS) entry which is preliminary data.</text>
</comment>
<gene>
    <name evidence="1" type="ORF">VNI00_012680</name>
</gene>
<sequence>MPAFAYTTQAQGLNTRPSITFAERPSVLHSRPVLPNAHERGRALVSSQCPGWNKGSLNDFITDVRLLGSINGGMPTKSVDAVDLDNAVNRFIDIVGAGKGRTPQTRASSA</sequence>